<accession>A0A819H5A0</accession>
<dbReference type="CDD" id="cd08368">
    <property type="entry name" value="LIM"/>
    <property type="match status" value="1"/>
</dbReference>
<dbReference type="EMBL" id="CAJNOU010000657">
    <property type="protein sequence ID" value="CAF1058435.1"/>
    <property type="molecule type" value="Genomic_DNA"/>
</dbReference>
<dbReference type="GO" id="GO:0005525">
    <property type="term" value="F:GTP binding"/>
    <property type="evidence" value="ECO:0007669"/>
    <property type="project" value="InterPro"/>
</dbReference>
<dbReference type="Pfam" id="PF25683">
    <property type="entry name" value="URGCP_GTPase"/>
    <property type="match status" value="1"/>
</dbReference>
<evidence type="ECO:0008006" key="15">
    <source>
        <dbReference type="Google" id="ProtNLM"/>
    </source>
</evidence>
<keyword evidence="5" id="KW-0175">Coiled coil</keyword>
<name>A0A819H5A0_9BILA</name>
<feature type="coiled-coil region" evidence="5">
    <location>
        <begin position="1533"/>
        <end position="1560"/>
    </location>
</feature>
<sequence length="1975" mass="228211">MATTSGYNTISRPHRKLALVIGIGDYESGAILHNTKIDARDMSSKLNSIGFICDGPKLDLAHKDMELALIRFKHSIREGDLLWHRACFACEICDVSLSPDVVQTEDQQTLYCATHFAESIQVDNDNDQSSFNNNDGDSIVTSGEEERNDLNHPLPRNTEPTTKSSSELDASKSELSNQSAEGVLIITPETWSIEQVAQWLSSIGLKEVTEQFGTRTGKKAIRPAPNNNVSSINNRPNLTYLLQDANCIHSEDIHAEYFSADDYELLKNWSLCLCSSKTVKESTELDQVFNTLVDKTMNAQVLVEELVKNDSLKVYVVDSLKRYHSLMDIIHILPTCPKLDLTRFPQQHQATVEKFIDTIDTITKSVLLTTTIDSMSYESQRYFGNFIKKNDLPVPFAYYMWNEQKNFVEYKINFNLLAEIMCLTTGRYILQVGSESAMGMGKTSLLQYIFPDKRAEALNTDGSSTLRNGCIDVLFPSDAANQKNETYAIFDVHGIINALNEDIITSIQENCALQIFYVTEQDLKSTFLNSMMNYSRNIQEKPTMVVVFDPNYDDKRHTEKNLIHSFQTQYQSWKCVKWITAPPAKMWYQMDSNKKNKDLARSQRLLQSFKSTIEDVEEKIQQQVHCTTIFSIQYYYLNVKASKNYSPPVNHRFEIQDRLNELFHNLNEKTENLRITTPVSYLSSAIKQCERELSNNWDAPQMKVQSRRDDLIRQRSNITTINRYTAFFINLLTKCSYIEILMTEKYLEKWRAQFESILHEQSRKAKNEASQFSSSVKQLEERLEPKENISEADKIALQQALHDAQSKFNEQRKLVTEVDTKLMNIDLTIGLFCDEIMALYELSPTLFNPESLIQDIAKMLANLMLKGFAIHILRSRPLHCHSNLIKKIINFIPTTQQPPLILTVIGEQSSAKSSLMNATFGCNFRISAGRCTIGMYMSVIQWKSKTIVIFDTEGLLSLEEAGSIFDNQMVTMAVLSSHLVLVNHKGEFNAKLKDLIGMSFYAKLQIRSPIKPKLLFVLRDQVDLLSKTIFFRQLTELTEQLQNDSKFLKISIDEELDIHNENVYLLPNAFSHEEHGISSVAQCWRNQTFSREIITLRNIIFNNITSTTKPRRFQLNKSISPITTSTAELVYPVSPINDSAYTDMRHLYEKISSNWEAIDLLGPRLLECKTLHELSIMKELEMIANNIIKTTNATVYQDGEKLIDEKLLSSSRKDFIDKNRDRIIEDFNHQLNTIITLAINQAQKSFNGKTERSCYLPEMKQKVSKSMEPPILSAQHLLKEMFEERLTDLLRKTRVDDAQKQLLKSVQNEFDQNKNLQLDYFKNQLEKDFRRITEQYQKDLESSFETEATIIEKILQFYNSQLLCKQAEAKEENFYHLLFRINDQTQYKSHFEKFENCLSIIRRCPTHQTTTTLGDVWRTITSLFKKPSDEYIDSLWTTLKNRLKWFTYNNKEQKNKKIFTEIWNVVLRTFEEELLNLINDTTSFSSNPKTIQHLFQLIENAMSSQCITSNVKFLEKHTLCSDVAIIGLNIIITEAINKEKSNYNLNLENSTNEIKECKENLLKQCVAMKNAFELGQTLAETIGKQIINDIGLLLNRRIEKEMTEDIVKSQFINHKAIQQQAYQESIIEANGENILKYVYNINRYFIELSLREIKTTLNAVTHKHTCNLQNLITLTIDKVDQFVQKCNHDDTARLRDDIRKEILELPDLKLGETAYIEILQIFSMSNIVRMPIKDKERFRKGFSNIRDYYKDIGKKVTDLTKNMKAKAFRSCKQSITQKLGCQARCPGCGAKCSKQEPHDNEEVEVWQDPCKSCPKDNCTCEHPKPISVKTHEASHHLAGAFYGWRYHKIHTPHLKLCYQEWKTHGVAVEKPDRSDNSENNDDEWEIIFPTAKYFNTNHQAWYNDLTKLSTEGDGCQESIPPPDQRRAWMVVRHAIIKHSDGKMIDKKEYDNKLYPLNIESLPADFEPTWNDESFD</sequence>
<evidence type="ECO:0000313" key="14">
    <source>
        <dbReference type="Proteomes" id="UP000663823"/>
    </source>
</evidence>
<dbReference type="PROSITE" id="PS50023">
    <property type="entry name" value="LIM_DOMAIN_2"/>
    <property type="match status" value="1"/>
</dbReference>
<evidence type="ECO:0000256" key="2">
    <source>
        <dbReference type="ARBA" id="ARBA00022833"/>
    </source>
</evidence>
<dbReference type="Proteomes" id="UP000663889">
    <property type="component" value="Unassembled WGS sequence"/>
</dbReference>
<evidence type="ECO:0000313" key="11">
    <source>
        <dbReference type="EMBL" id="CAF1058435.1"/>
    </source>
</evidence>
<evidence type="ECO:0000256" key="1">
    <source>
        <dbReference type="ARBA" id="ARBA00022723"/>
    </source>
</evidence>
<dbReference type="PANTHER" id="PTHR22796:SF1">
    <property type="entry name" value="VWFA DOMAIN-CONTAINING PROTEIN"/>
    <property type="match status" value="1"/>
</dbReference>
<evidence type="ECO:0000256" key="6">
    <source>
        <dbReference type="SAM" id="MobiDB-lite"/>
    </source>
</evidence>
<dbReference type="Proteomes" id="UP000663882">
    <property type="component" value="Unassembled WGS sequence"/>
</dbReference>
<dbReference type="Gene3D" id="3.40.50.1460">
    <property type="match status" value="1"/>
</dbReference>
<dbReference type="InterPro" id="IPR027417">
    <property type="entry name" value="P-loop_NTPase"/>
</dbReference>
<dbReference type="SUPFAM" id="SSF52129">
    <property type="entry name" value="Caspase-like"/>
    <property type="match status" value="1"/>
</dbReference>
<dbReference type="Proteomes" id="UP000663874">
    <property type="component" value="Unassembled WGS sequence"/>
</dbReference>
<dbReference type="InterPro" id="IPR001781">
    <property type="entry name" value="Znf_LIM"/>
</dbReference>
<evidence type="ECO:0000256" key="5">
    <source>
        <dbReference type="SAM" id="Coils"/>
    </source>
</evidence>
<dbReference type="SUPFAM" id="SSF47769">
    <property type="entry name" value="SAM/Pointed domain"/>
    <property type="match status" value="1"/>
</dbReference>
<feature type="domain" description="LIM zinc-binding" evidence="7">
    <location>
        <begin position="51"/>
        <end position="122"/>
    </location>
</feature>
<feature type="region of interest" description="Disordered" evidence="6">
    <location>
        <begin position="123"/>
        <end position="175"/>
    </location>
</feature>
<dbReference type="PANTHER" id="PTHR22796">
    <property type="entry name" value="URG4-RELATED"/>
    <property type="match status" value="1"/>
</dbReference>
<feature type="domain" description="VLIG-type G" evidence="9">
    <location>
        <begin position="896"/>
        <end position="994"/>
    </location>
</feature>
<dbReference type="PROSITE" id="PS50105">
    <property type="entry name" value="SAM_DOMAIN"/>
    <property type="match status" value="1"/>
</dbReference>
<dbReference type="Gene3D" id="3.40.50.300">
    <property type="entry name" value="P-loop containing nucleotide triphosphate hydrolases"/>
    <property type="match status" value="1"/>
</dbReference>
<dbReference type="InterPro" id="IPR029030">
    <property type="entry name" value="Caspase-like_dom_sf"/>
</dbReference>
<dbReference type="SUPFAM" id="SSF52540">
    <property type="entry name" value="P-loop containing nucleoside triphosphate hydrolases"/>
    <property type="match status" value="1"/>
</dbReference>
<organism evidence="13 14">
    <name type="scientific">Rotaria sordida</name>
    <dbReference type="NCBI Taxonomy" id="392033"/>
    <lineage>
        <taxon>Eukaryota</taxon>
        <taxon>Metazoa</taxon>
        <taxon>Spiralia</taxon>
        <taxon>Gnathifera</taxon>
        <taxon>Rotifera</taxon>
        <taxon>Eurotatoria</taxon>
        <taxon>Bdelloidea</taxon>
        <taxon>Philodinida</taxon>
        <taxon>Philodinidae</taxon>
        <taxon>Rotaria</taxon>
    </lineage>
</organism>
<dbReference type="EMBL" id="CAJOBE010003540">
    <property type="protein sequence ID" value="CAF3886771.1"/>
    <property type="molecule type" value="Genomic_DNA"/>
</dbReference>
<evidence type="ECO:0000259" key="7">
    <source>
        <dbReference type="PROSITE" id="PS50023"/>
    </source>
</evidence>
<evidence type="ECO:0000313" key="12">
    <source>
        <dbReference type="EMBL" id="CAF3886771.1"/>
    </source>
</evidence>
<evidence type="ECO:0000256" key="4">
    <source>
        <dbReference type="PROSITE-ProRule" id="PRU00125"/>
    </source>
</evidence>
<proteinExistence type="predicted"/>
<evidence type="ECO:0000259" key="8">
    <source>
        <dbReference type="PROSITE" id="PS50105"/>
    </source>
</evidence>
<keyword evidence="3 4" id="KW-0440">LIM domain</keyword>
<dbReference type="EMBL" id="CAJOAX010004210">
    <property type="protein sequence ID" value="CAF3895284.1"/>
    <property type="molecule type" value="Genomic_DNA"/>
</dbReference>
<evidence type="ECO:0000313" key="13">
    <source>
        <dbReference type="EMBL" id="CAF3895284.1"/>
    </source>
</evidence>
<protein>
    <recommendedName>
        <fullName evidence="15">VLIG-type G domain-containing protein</fullName>
    </recommendedName>
</protein>
<reference evidence="13" key="1">
    <citation type="submission" date="2021-02" db="EMBL/GenBank/DDBJ databases">
        <authorList>
            <person name="Nowell W R."/>
        </authorList>
    </citation>
    <scope>NUCLEOTIDE SEQUENCE</scope>
</reference>
<dbReference type="EMBL" id="CAJNOO010000494">
    <property type="protein sequence ID" value="CAF0959521.1"/>
    <property type="molecule type" value="Genomic_DNA"/>
</dbReference>
<feature type="domain" description="SAM" evidence="8">
    <location>
        <begin position="191"/>
        <end position="212"/>
    </location>
</feature>
<dbReference type="PROSITE" id="PS51717">
    <property type="entry name" value="G_VLIG"/>
    <property type="match status" value="1"/>
</dbReference>
<dbReference type="Proteomes" id="UP000663823">
    <property type="component" value="Unassembled WGS sequence"/>
</dbReference>
<dbReference type="InterPro" id="IPR030383">
    <property type="entry name" value="G_VLIG_dom"/>
</dbReference>
<dbReference type="InterPro" id="IPR013761">
    <property type="entry name" value="SAM/pointed_sf"/>
</dbReference>
<dbReference type="GO" id="GO:0046872">
    <property type="term" value="F:metal ion binding"/>
    <property type="evidence" value="ECO:0007669"/>
    <property type="project" value="UniProtKB-KW"/>
</dbReference>
<dbReference type="InterPro" id="IPR001660">
    <property type="entry name" value="SAM"/>
</dbReference>
<evidence type="ECO:0000259" key="9">
    <source>
        <dbReference type="PROSITE" id="PS51717"/>
    </source>
</evidence>
<feature type="compositionally biased region" description="Low complexity" evidence="6">
    <location>
        <begin position="127"/>
        <end position="138"/>
    </location>
</feature>
<evidence type="ECO:0000256" key="3">
    <source>
        <dbReference type="ARBA" id="ARBA00023038"/>
    </source>
</evidence>
<dbReference type="OrthoDB" id="1597724at2759"/>
<keyword evidence="1 4" id="KW-0479">Metal-binding</keyword>
<evidence type="ECO:0000313" key="10">
    <source>
        <dbReference type="EMBL" id="CAF0959521.1"/>
    </source>
</evidence>
<feature type="compositionally biased region" description="Polar residues" evidence="6">
    <location>
        <begin position="158"/>
        <end position="175"/>
    </location>
</feature>
<gene>
    <name evidence="12" type="ORF">FNK824_LOCUS19838</name>
    <name evidence="13" type="ORF">OTI717_LOCUS23490</name>
    <name evidence="10" type="ORF">RFH988_LOCUS12064</name>
    <name evidence="11" type="ORF">SEV965_LOCUS13719</name>
</gene>
<keyword evidence="2 4" id="KW-0862">Zinc</keyword>
<dbReference type="Pfam" id="PF00412">
    <property type="entry name" value="LIM"/>
    <property type="match status" value="1"/>
</dbReference>
<comment type="caution">
    <text evidence="13">The sequence shown here is derived from an EMBL/GenBank/DDBJ whole genome shotgun (WGS) entry which is preliminary data.</text>
</comment>